<dbReference type="AlphaFoldDB" id="A0A8T2NK94"/>
<evidence type="ECO:0000313" key="2">
    <source>
        <dbReference type="EMBL" id="KAG9338072.1"/>
    </source>
</evidence>
<accession>A0A8T2NK94</accession>
<name>A0A8T2NK94_9TELE</name>
<sequence>NPAGAQTAAGGRGSLQGSGRAPPRPAGSEVTHLHLVLLLLQALQAAAVGLALHRHVRLHVHDVHAELGAEGQAVVDPHRQARTLRRETTQLLHLSSIQQPFDAFFFF</sequence>
<dbReference type="Proteomes" id="UP000824540">
    <property type="component" value="Unassembled WGS sequence"/>
</dbReference>
<dbReference type="EMBL" id="JAFBMS010000074">
    <property type="protein sequence ID" value="KAG9338072.1"/>
    <property type="molecule type" value="Genomic_DNA"/>
</dbReference>
<keyword evidence="3" id="KW-1185">Reference proteome</keyword>
<protein>
    <submittedName>
        <fullName evidence="2">Uncharacterized protein</fullName>
    </submittedName>
</protein>
<feature type="non-terminal residue" evidence="2">
    <location>
        <position position="107"/>
    </location>
</feature>
<gene>
    <name evidence="2" type="ORF">JZ751_027148</name>
</gene>
<reference evidence="2" key="1">
    <citation type="thesis" date="2021" institute="BYU ScholarsArchive" country="Provo, UT, USA">
        <title>Applications of and Algorithms for Genome Assembly and Genomic Analyses with an Emphasis on Marine Teleosts.</title>
        <authorList>
            <person name="Pickett B.D."/>
        </authorList>
    </citation>
    <scope>NUCLEOTIDE SEQUENCE</scope>
    <source>
        <strain evidence="2">HI-2016</strain>
    </source>
</reference>
<organism evidence="2 3">
    <name type="scientific">Albula glossodonta</name>
    <name type="common">roundjaw bonefish</name>
    <dbReference type="NCBI Taxonomy" id="121402"/>
    <lineage>
        <taxon>Eukaryota</taxon>
        <taxon>Metazoa</taxon>
        <taxon>Chordata</taxon>
        <taxon>Craniata</taxon>
        <taxon>Vertebrata</taxon>
        <taxon>Euteleostomi</taxon>
        <taxon>Actinopterygii</taxon>
        <taxon>Neopterygii</taxon>
        <taxon>Teleostei</taxon>
        <taxon>Albuliformes</taxon>
        <taxon>Albulidae</taxon>
        <taxon>Albula</taxon>
    </lineage>
</organism>
<proteinExistence type="predicted"/>
<feature type="region of interest" description="Disordered" evidence="1">
    <location>
        <begin position="1"/>
        <end position="27"/>
    </location>
</feature>
<evidence type="ECO:0000313" key="3">
    <source>
        <dbReference type="Proteomes" id="UP000824540"/>
    </source>
</evidence>
<evidence type="ECO:0000256" key="1">
    <source>
        <dbReference type="SAM" id="MobiDB-lite"/>
    </source>
</evidence>
<comment type="caution">
    <text evidence="2">The sequence shown here is derived from an EMBL/GenBank/DDBJ whole genome shotgun (WGS) entry which is preliminary data.</text>
</comment>